<dbReference type="Pfam" id="PF07350">
    <property type="entry name" value="Gig2-like"/>
    <property type="match status" value="1"/>
</dbReference>
<proteinExistence type="predicted"/>
<organism evidence="1 2">
    <name type="scientific">Piedraia hortae CBS 480.64</name>
    <dbReference type="NCBI Taxonomy" id="1314780"/>
    <lineage>
        <taxon>Eukaryota</taxon>
        <taxon>Fungi</taxon>
        <taxon>Dikarya</taxon>
        <taxon>Ascomycota</taxon>
        <taxon>Pezizomycotina</taxon>
        <taxon>Dothideomycetes</taxon>
        <taxon>Dothideomycetidae</taxon>
        <taxon>Capnodiales</taxon>
        <taxon>Piedraiaceae</taxon>
        <taxon>Piedraia</taxon>
    </lineage>
</organism>
<dbReference type="PANTHER" id="PTHR30613">
    <property type="entry name" value="UNCHARACTERIZED PROTEIN YBIU-RELATED"/>
    <property type="match status" value="1"/>
</dbReference>
<dbReference type="EMBL" id="MU005994">
    <property type="protein sequence ID" value="KAF2859358.1"/>
    <property type="molecule type" value="Genomic_DNA"/>
</dbReference>
<dbReference type="Gene3D" id="2.60.120.330">
    <property type="entry name" value="B-lactam Antibiotic, Isopenicillin N Synthase, Chain"/>
    <property type="match status" value="1"/>
</dbReference>
<name>A0A6A7BXW5_9PEZI</name>
<protein>
    <submittedName>
        <fullName evidence="1">DUF1479-domain-containing protein</fullName>
    </submittedName>
</protein>
<dbReference type="PANTHER" id="PTHR30613:SF1">
    <property type="entry name" value="DUF1479 DOMAIN PROTEIN (AFU_ORTHOLOGUE AFUA_5G09280)"/>
    <property type="match status" value="1"/>
</dbReference>
<gene>
    <name evidence="1" type="ORF">K470DRAFT_258978</name>
</gene>
<evidence type="ECO:0000313" key="1">
    <source>
        <dbReference type="EMBL" id="KAF2859358.1"/>
    </source>
</evidence>
<sequence>MSSLKSLLSLHRIPHHLRNLSTAHTEKKSGDISNAFASLSGLEFKPLDPRFADIKTSLLSGHEEAITSSWARLLNALEEEIPLITSLGSNSIPTIDYPSITNPSETFRSELRKRGVAVIRNVIPEGEALSLKRELKDYIAANPHTRAFPPENPQVYELYWSTAQTKARAHPRLLAAQKFLMSVWNSRSKSTVSTAHPTMYADRLRMRLPGDSRFALGPHVDGGSCERWEKRGYGLGGVYDAIFSGRWEEYDPWEASCRVPVVSDLYSGVGACSMFRMFQGWLALSEVGPFEGTLLVNPLLRHATAYFLLRPFFEPIRADPAGDGFLKPANWRLERETSAWLQGATPGHGQELRDALHPHLKVDLPVLGWEGKSSMVHVLRVRPGDYVAWHCDTIHAVDGVHAGKADSSVMYIPTCPLTVQNAAFLKRQREAFLSGRPCPDFGGGVGESGHVGHATVDDVEMMNPEEGMRAFGLKAWNVNEKGLSSAQRELLTRANEVLGF</sequence>
<accession>A0A6A7BXW5</accession>
<reference evidence="1" key="1">
    <citation type="journal article" date="2020" name="Stud. Mycol.">
        <title>101 Dothideomycetes genomes: a test case for predicting lifestyles and emergence of pathogens.</title>
        <authorList>
            <person name="Haridas S."/>
            <person name="Albert R."/>
            <person name="Binder M."/>
            <person name="Bloem J."/>
            <person name="Labutti K."/>
            <person name="Salamov A."/>
            <person name="Andreopoulos B."/>
            <person name="Baker S."/>
            <person name="Barry K."/>
            <person name="Bills G."/>
            <person name="Bluhm B."/>
            <person name="Cannon C."/>
            <person name="Castanera R."/>
            <person name="Culley D."/>
            <person name="Daum C."/>
            <person name="Ezra D."/>
            <person name="Gonzalez J."/>
            <person name="Henrissat B."/>
            <person name="Kuo A."/>
            <person name="Liang C."/>
            <person name="Lipzen A."/>
            <person name="Lutzoni F."/>
            <person name="Magnuson J."/>
            <person name="Mondo S."/>
            <person name="Nolan M."/>
            <person name="Ohm R."/>
            <person name="Pangilinan J."/>
            <person name="Park H.-J."/>
            <person name="Ramirez L."/>
            <person name="Alfaro M."/>
            <person name="Sun H."/>
            <person name="Tritt A."/>
            <person name="Yoshinaga Y."/>
            <person name="Zwiers L.-H."/>
            <person name="Turgeon B."/>
            <person name="Goodwin S."/>
            <person name="Spatafora J."/>
            <person name="Crous P."/>
            <person name="Grigoriev I."/>
        </authorList>
    </citation>
    <scope>NUCLEOTIDE SEQUENCE</scope>
    <source>
        <strain evidence="1">CBS 480.64</strain>
    </source>
</reference>
<dbReference type="SUPFAM" id="SSF51197">
    <property type="entry name" value="Clavaminate synthase-like"/>
    <property type="match status" value="1"/>
</dbReference>
<dbReference type="AlphaFoldDB" id="A0A6A7BXW5"/>
<dbReference type="InterPro" id="IPR010856">
    <property type="entry name" value="Gig2-like"/>
</dbReference>
<evidence type="ECO:0000313" key="2">
    <source>
        <dbReference type="Proteomes" id="UP000799421"/>
    </source>
</evidence>
<dbReference type="OrthoDB" id="8249012at2759"/>
<keyword evidence="2" id="KW-1185">Reference proteome</keyword>
<dbReference type="Proteomes" id="UP000799421">
    <property type="component" value="Unassembled WGS sequence"/>
</dbReference>
<dbReference type="InterPro" id="IPR027443">
    <property type="entry name" value="IPNS-like_sf"/>
</dbReference>